<dbReference type="PANTHER" id="PTHR30143">
    <property type="entry name" value="ACID HYDRATASE"/>
    <property type="match status" value="1"/>
</dbReference>
<dbReference type="AlphaFoldDB" id="F8AXH4"/>
<evidence type="ECO:0000259" key="2">
    <source>
        <dbReference type="Pfam" id="PF01557"/>
    </source>
</evidence>
<dbReference type="SUPFAM" id="SSF56529">
    <property type="entry name" value="FAH"/>
    <property type="match status" value="1"/>
</dbReference>
<evidence type="ECO:0000256" key="1">
    <source>
        <dbReference type="ARBA" id="ARBA00023239"/>
    </source>
</evidence>
<dbReference type="GO" id="GO:0005737">
    <property type="term" value="C:cytoplasm"/>
    <property type="evidence" value="ECO:0007669"/>
    <property type="project" value="TreeGrafter"/>
</dbReference>
<dbReference type="PANTHER" id="PTHR30143:SF0">
    <property type="entry name" value="2-KETO-4-PENTENOATE HYDRATASE"/>
    <property type="match status" value="1"/>
</dbReference>
<dbReference type="InterPro" id="IPR036663">
    <property type="entry name" value="Fumarylacetoacetase_C_sf"/>
</dbReference>
<name>F8AXH4_9ACTN</name>
<evidence type="ECO:0000313" key="3">
    <source>
        <dbReference type="EMBL" id="AEH09461.1"/>
    </source>
</evidence>
<dbReference type="EMBL" id="CP002801">
    <property type="protein sequence ID" value="AEH09461.1"/>
    <property type="molecule type" value="Genomic_DNA"/>
</dbReference>
<organism evidence="3 4">
    <name type="scientific">Candidatus Protofrankia datiscae</name>
    <dbReference type="NCBI Taxonomy" id="2716812"/>
    <lineage>
        <taxon>Bacteria</taxon>
        <taxon>Bacillati</taxon>
        <taxon>Actinomycetota</taxon>
        <taxon>Actinomycetes</taxon>
        <taxon>Frankiales</taxon>
        <taxon>Frankiaceae</taxon>
        <taxon>Protofrankia</taxon>
    </lineage>
</organism>
<dbReference type="Proteomes" id="UP000001549">
    <property type="component" value="Chromosome"/>
</dbReference>
<dbReference type="InterPro" id="IPR011234">
    <property type="entry name" value="Fumarylacetoacetase-like_C"/>
</dbReference>
<dbReference type="GO" id="GO:0008684">
    <property type="term" value="F:2-oxopent-4-enoate hydratase activity"/>
    <property type="evidence" value="ECO:0007669"/>
    <property type="project" value="UniProtKB-EC"/>
</dbReference>
<dbReference type="RefSeq" id="WP_013873401.1">
    <property type="nucleotide sequence ID" value="NC_015656.1"/>
</dbReference>
<dbReference type="InterPro" id="IPR050772">
    <property type="entry name" value="Hydratase-Decarb/MhpD_sf"/>
</dbReference>
<dbReference type="HOGENOM" id="CLU_060136_4_1_11"/>
<feature type="domain" description="Fumarylacetoacetase-like C-terminal" evidence="2">
    <location>
        <begin position="96"/>
        <end position="269"/>
    </location>
</feature>
<dbReference type="KEGG" id="fsy:FsymDg_2036"/>
<dbReference type="eggNOG" id="COG3971">
    <property type="taxonomic scope" value="Bacteria"/>
</dbReference>
<accession>F8AXH4</accession>
<protein>
    <submittedName>
        <fullName evidence="3">2-oxopent-4-enoate hydratase</fullName>
        <ecNumber evidence="3">4.2.1.80</ecNumber>
    </submittedName>
</protein>
<dbReference type="EC" id="4.2.1.80" evidence="3"/>
<gene>
    <name evidence="3" type="ordered locus">FsymDg_2036</name>
</gene>
<proteinExistence type="predicted"/>
<dbReference type="STRING" id="656024.FsymDg_2036"/>
<sequence>MTSSPTSAGTVPDLERYRQAADRLTAATRQRTPCPPVRDLLGESDIAAAYAVQRLLTRAAVGSHRSLAGHKIGLTSPAVQRQLGVDQPDSGVLFADMARAEGSPIDPADLLQPRIEAEVAFVLGADLDQPNFDLETARASVAQVLPALEIVDSRIANWDISIVDTVADNASCGLFVLGAHRQPLGDLDLTTLTMAMTADERVVSEGVGAACLGDPCQALLWLARTAREFGSPLRAGDLVLSGALGPMVPVTPGTTYRATITGLGAVTASFRKDLP</sequence>
<keyword evidence="1 3" id="KW-0456">Lyase</keyword>
<dbReference type="Gene3D" id="3.90.850.10">
    <property type="entry name" value="Fumarylacetoacetase-like, C-terminal domain"/>
    <property type="match status" value="1"/>
</dbReference>
<evidence type="ECO:0000313" key="4">
    <source>
        <dbReference type="Proteomes" id="UP000001549"/>
    </source>
</evidence>
<reference evidence="3 4" key="1">
    <citation type="submission" date="2011-05" db="EMBL/GenBank/DDBJ databases">
        <title>Complete sequence of chromosome of Frankia symbiont of Datisca glomerata.</title>
        <authorList>
            <consortium name="US DOE Joint Genome Institute"/>
            <person name="Lucas S."/>
            <person name="Han J."/>
            <person name="Lapidus A."/>
            <person name="Cheng J.-F."/>
            <person name="Goodwin L."/>
            <person name="Pitluck S."/>
            <person name="Peters L."/>
            <person name="Mikhailova N."/>
            <person name="Chertkov O."/>
            <person name="Teshima H."/>
            <person name="Han C."/>
            <person name="Tapia R."/>
            <person name="Land M."/>
            <person name="Hauser L."/>
            <person name="Kyrpides N."/>
            <person name="Ivanova N."/>
            <person name="Pagani I."/>
            <person name="Berry A."/>
            <person name="Pawlowski K."/>
            <person name="Persson T."/>
            <person name="Vanden Heuvel B."/>
            <person name="Benson D."/>
            <person name="Woyke T."/>
        </authorList>
    </citation>
    <scope>NUCLEOTIDE SEQUENCE [LARGE SCALE GENOMIC DNA]</scope>
    <source>
        <strain evidence="4">4085684</strain>
    </source>
</reference>
<dbReference type="Pfam" id="PF01557">
    <property type="entry name" value="FAA_hydrolase"/>
    <property type="match status" value="1"/>
</dbReference>
<keyword evidence="4" id="KW-1185">Reference proteome</keyword>